<evidence type="ECO:0000256" key="5">
    <source>
        <dbReference type="ARBA" id="ARBA00022741"/>
    </source>
</evidence>
<sequence length="234" mass="26887">MISNRPLLRVKDLEISYYHKPIVQNISFELFAGEMVAITGPSGCGKSVTAHAMVGMLGDRWKVTKGQMIYNDQIINFLDEKEWQRFRRKEISLLIQESLNGLNPIRTIKKQMVETLRLRQKWKSKELEEYLHSLLNQVGFSHPNLILSSYPFELSGGMRQRILLAMMVSMKPKILIADEPTTALDAINREKVLTLLKKLQKDYQLTILLISHDQQSINKYANRIIQMNAGGVTS</sequence>
<dbReference type="GO" id="GO:0005524">
    <property type="term" value="F:ATP binding"/>
    <property type="evidence" value="ECO:0007669"/>
    <property type="project" value="UniProtKB-KW"/>
</dbReference>
<comment type="similarity">
    <text evidence="2">Belongs to the ABC transporter superfamily.</text>
</comment>
<keyword evidence="7" id="KW-0472">Membrane</keyword>
<dbReference type="InterPro" id="IPR003439">
    <property type="entry name" value="ABC_transporter-like_ATP-bd"/>
</dbReference>
<reference evidence="9 10" key="1">
    <citation type="submission" date="2024-09" db="EMBL/GenBank/DDBJ databases">
        <authorList>
            <person name="Sun Q."/>
            <person name="Mori K."/>
        </authorList>
    </citation>
    <scope>NUCLEOTIDE SEQUENCE [LARGE SCALE GENOMIC DNA]</scope>
    <source>
        <strain evidence="9 10">CGMCC 1.9126</strain>
    </source>
</reference>
<dbReference type="PROSITE" id="PS00211">
    <property type="entry name" value="ABC_TRANSPORTER_1"/>
    <property type="match status" value="1"/>
</dbReference>
<dbReference type="RefSeq" id="WP_377057954.1">
    <property type="nucleotide sequence ID" value="NZ_JBHLUU010000027.1"/>
</dbReference>
<dbReference type="PROSITE" id="PS50893">
    <property type="entry name" value="ABC_TRANSPORTER_2"/>
    <property type="match status" value="1"/>
</dbReference>
<evidence type="ECO:0000313" key="10">
    <source>
        <dbReference type="Proteomes" id="UP001589738"/>
    </source>
</evidence>
<protein>
    <submittedName>
        <fullName evidence="9">ATP-binding cassette domain-containing protein</fullName>
    </submittedName>
</protein>
<evidence type="ECO:0000256" key="1">
    <source>
        <dbReference type="ARBA" id="ARBA00004202"/>
    </source>
</evidence>
<keyword evidence="4" id="KW-1003">Cell membrane</keyword>
<keyword evidence="10" id="KW-1185">Reference proteome</keyword>
<dbReference type="InterPro" id="IPR027417">
    <property type="entry name" value="P-loop_NTPase"/>
</dbReference>
<gene>
    <name evidence="9" type="ORF">ACFFHF_09730</name>
</gene>
<dbReference type="CDD" id="cd03257">
    <property type="entry name" value="ABC_NikE_OppD_transporters"/>
    <property type="match status" value="1"/>
</dbReference>
<dbReference type="Pfam" id="PF00005">
    <property type="entry name" value="ABC_tran"/>
    <property type="match status" value="1"/>
</dbReference>
<dbReference type="InterPro" id="IPR003593">
    <property type="entry name" value="AAA+_ATPase"/>
</dbReference>
<comment type="subcellular location">
    <subcellularLocation>
        <location evidence="1">Cell membrane</location>
        <topology evidence="1">Peripheral membrane protein</topology>
    </subcellularLocation>
</comment>
<dbReference type="InterPro" id="IPR017871">
    <property type="entry name" value="ABC_transporter-like_CS"/>
</dbReference>
<keyword evidence="6 9" id="KW-0067">ATP-binding</keyword>
<dbReference type="Proteomes" id="UP001589738">
    <property type="component" value="Unassembled WGS sequence"/>
</dbReference>
<evidence type="ECO:0000259" key="8">
    <source>
        <dbReference type="PROSITE" id="PS50893"/>
    </source>
</evidence>
<dbReference type="SMART" id="SM00382">
    <property type="entry name" value="AAA"/>
    <property type="match status" value="1"/>
</dbReference>
<accession>A0ABV6KUF3</accession>
<evidence type="ECO:0000256" key="6">
    <source>
        <dbReference type="ARBA" id="ARBA00022840"/>
    </source>
</evidence>
<evidence type="ECO:0000256" key="2">
    <source>
        <dbReference type="ARBA" id="ARBA00005417"/>
    </source>
</evidence>
<dbReference type="PANTHER" id="PTHR43297:SF2">
    <property type="entry name" value="DIPEPTIDE TRANSPORT ATP-BINDING PROTEIN DPPD"/>
    <property type="match status" value="1"/>
</dbReference>
<name>A0ABV6KUF3_9BACI</name>
<dbReference type="PANTHER" id="PTHR43297">
    <property type="entry name" value="OLIGOPEPTIDE TRANSPORT ATP-BINDING PROTEIN APPD"/>
    <property type="match status" value="1"/>
</dbReference>
<evidence type="ECO:0000313" key="9">
    <source>
        <dbReference type="EMBL" id="MFC0475528.1"/>
    </source>
</evidence>
<evidence type="ECO:0000256" key="4">
    <source>
        <dbReference type="ARBA" id="ARBA00022475"/>
    </source>
</evidence>
<organism evidence="9 10">
    <name type="scientific">Robertmurraya beringensis</name>
    <dbReference type="NCBI Taxonomy" id="641660"/>
    <lineage>
        <taxon>Bacteria</taxon>
        <taxon>Bacillati</taxon>
        <taxon>Bacillota</taxon>
        <taxon>Bacilli</taxon>
        <taxon>Bacillales</taxon>
        <taxon>Bacillaceae</taxon>
        <taxon>Robertmurraya</taxon>
    </lineage>
</organism>
<dbReference type="SUPFAM" id="SSF52540">
    <property type="entry name" value="P-loop containing nucleoside triphosphate hydrolases"/>
    <property type="match status" value="1"/>
</dbReference>
<keyword evidence="3" id="KW-0813">Transport</keyword>
<dbReference type="EMBL" id="JBHLUU010000027">
    <property type="protein sequence ID" value="MFC0475528.1"/>
    <property type="molecule type" value="Genomic_DNA"/>
</dbReference>
<comment type="caution">
    <text evidence="9">The sequence shown here is derived from an EMBL/GenBank/DDBJ whole genome shotgun (WGS) entry which is preliminary data.</text>
</comment>
<keyword evidence="5" id="KW-0547">Nucleotide-binding</keyword>
<dbReference type="InterPro" id="IPR050388">
    <property type="entry name" value="ABC_Ni/Peptide_Import"/>
</dbReference>
<feature type="domain" description="ABC transporter" evidence="8">
    <location>
        <begin position="8"/>
        <end position="234"/>
    </location>
</feature>
<evidence type="ECO:0000256" key="3">
    <source>
        <dbReference type="ARBA" id="ARBA00022448"/>
    </source>
</evidence>
<proteinExistence type="inferred from homology"/>
<dbReference type="Gene3D" id="3.40.50.300">
    <property type="entry name" value="P-loop containing nucleotide triphosphate hydrolases"/>
    <property type="match status" value="1"/>
</dbReference>
<evidence type="ECO:0000256" key="7">
    <source>
        <dbReference type="ARBA" id="ARBA00023136"/>
    </source>
</evidence>